<dbReference type="RefSeq" id="WP_224580679.1">
    <property type="nucleotide sequence ID" value="NZ_CP096255.1"/>
</dbReference>
<protein>
    <submittedName>
        <fullName evidence="1">Uncharacterized protein</fullName>
    </submittedName>
</protein>
<reference evidence="1" key="2">
    <citation type="submission" date="2022-04" db="EMBL/GenBank/DDBJ databases">
        <authorList>
            <person name="Bromfield E.S.P."/>
            <person name="Cloutier S."/>
        </authorList>
    </citation>
    <scope>NUCLEOTIDE SEQUENCE</scope>
    <source>
        <strain evidence="1">1S5</strain>
    </source>
</reference>
<dbReference type="Proteomes" id="UP000551709">
    <property type="component" value="Chromosome"/>
</dbReference>
<accession>A0A8T5VC52</accession>
<dbReference type="EMBL" id="CP096255">
    <property type="protein sequence ID" value="UPT85172.1"/>
    <property type="molecule type" value="Genomic_DNA"/>
</dbReference>
<evidence type="ECO:0000313" key="1">
    <source>
        <dbReference type="EMBL" id="UPT85172.1"/>
    </source>
</evidence>
<dbReference type="AlphaFoldDB" id="A0A8T5VC52"/>
<organism evidence="1 2">
    <name type="scientific">Bradyrhizobium barranii subsp. apii</name>
    <dbReference type="NCBI Taxonomy" id="2819348"/>
    <lineage>
        <taxon>Bacteria</taxon>
        <taxon>Pseudomonadati</taxon>
        <taxon>Pseudomonadota</taxon>
        <taxon>Alphaproteobacteria</taxon>
        <taxon>Hyphomicrobiales</taxon>
        <taxon>Nitrobacteraceae</taxon>
        <taxon>Bradyrhizobium</taxon>
        <taxon>Bradyrhizobium barranii</taxon>
    </lineage>
</organism>
<sequence length="131" mass="14178">MKRSMIAAALALAVFSAMPAEARPRHHHRNHHRHVAAGQPAECAGIAWCGCWLRLKLGIRDPRLNLARAWVRVGTAASGPGAGVIAVWRHHVGIITADLGGGQIMLLSGNDGHAVRERPRPTRGIIAYRRV</sequence>
<evidence type="ECO:0000313" key="2">
    <source>
        <dbReference type="Proteomes" id="UP000551709"/>
    </source>
</evidence>
<name>A0A8T5VC52_9BRAD</name>
<gene>
    <name evidence="1" type="ORF">HAP41_0000033325</name>
</gene>
<proteinExistence type="predicted"/>
<reference evidence="1" key="1">
    <citation type="journal article" date="2017" name="Syst. Appl. Microbiol.">
        <title>Soybeans inoculated with root zone soils of Canadian native legumes harbour diverse and novel Bradyrhizobium spp. that possess agricultural potential.</title>
        <authorList>
            <person name="Bromfield E.S.P."/>
            <person name="Cloutier S."/>
            <person name="Tambong J.T."/>
            <person name="Tran Thi T.V."/>
        </authorList>
    </citation>
    <scope>NUCLEOTIDE SEQUENCE</scope>
    <source>
        <strain evidence="1">1S5</strain>
    </source>
</reference>